<keyword evidence="3" id="KW-1185">Reference proteome</keyword>
<evidence type="ECO:0000313" key="2">
    <source>
        <dbReference type="EMBL" id="KIK57254.1"/>
    </source>
</evidence>
<gene>
    <name evidence="2" type="ORF">GYMLUDRAFT_75753</name>
</gene>
<feature type="transmembrane region" description="Helical" evidence="1">
    <location>
        <begin position="188"/>
        <end position="211"/>
    </location>
</feature>
<keyword evidence="1" id="KW-0812">Transmembrane</keyword>
<reference evidence="2 3" key="1">
    <citation type="submission" date="2014-04" db="EMBL/GenBank/DDBJ databases">
        <title>Evolutionary Origins and Diversification of the Mycorrhizal Mutualists.</title>
        <authorList>
            <consortium name="DOE Joint Genome Institute"/>
            <consortium name="Mycorrhizal Genomics Consortium"/>
            <person name="Kohler A."/>
            <person name="Kuo A."/>
            <person name="Nagy L.G."/>
            <person name="Floudas D."/>
            <person name="Copeland A."/>
            <person name="Barry K.W."/>
            <person name="Cichocki N."/>
            <person name="Veneault-Fourrey C."/>
            <person name="LaButti K."/>
            <person name="Lindquist E.A."/>
            <person name="Lipzen A."/>
            <person name="Lundell T."/>
            <person name="Morin E."/>
            <person name="Murat C."/>
            <person name="Riley R."/>
            <person name="Ohm R."/>
            <person name="Sun H."/>
            <person name="Tunlid A."/>
            <person name="Henrissat B."/>
            <person name="Grigoriev I.V."/>
            <person name="Hibbett D.S."/>
            <person name="Martin F."/>
        </authorList>
    </citation>
    <scope>NUCLEOTIDE SEQUENCE [LARGE SCALE GENOMIC DNA]</scope>
    <source>
        <strain evidence="2 3">FD-317 M1</strain>
    </source>
</reference>
<dbReference type="EMBL" id="KN834792">
    <property type="protein sequence ID" value="KIK57254.1"/>
    <property type="molecule type" value="Genomic_DNA"/>
</dbReference>
<feature type="transmembrane region" description="Helical" evidence="1">
    <location>
        <begin position="12"/>
        <end position="38"/>
    </location>
</feature>
<keyword evidence="1" id="KW-0472">Membrane</keyword>
<feature type="transmembrane region" description="Helical" evidence="1">
    <location>
        <begin position="263"/>
        <end position="284"/>
    </location>
</feature>
<feature type="transmembrane region" description="Helical" evidence="1">
    <location>
        <begin position="107"/>
        <end position="129"/>
    </location>
</feature>
<dbReference type="Proteomes" id="UP000053593">
    <property type="component" value="Unassembled WGS sequence"/>
</dbReference>
<feature type="transmembrane region" description="Helical" evidence="1">
    <location>
        <begin position="136"/>
        <end position="156"/>
    </location>
</feature>
<accession>A0A0D0C490</accession>
<protein>
    <submittedName>
        <fullName evidence="2">Uncharacterized protein</fullName>
    </submittedName>
</protein>
<sequence length="344" mass="37600">MALQYSFVIDPFIVITIGVLLYGIYLTLLSSAIYLLAWRQSAQGHRKFHIVALVALFIFATAAVVVDIIGSAGAIIVTFEDFDGTITSAEQGKSKALFLNILEETVLLMYSLANIVADIILISRLYIVWGCRKRVVVVPVIIVILNNILAILDATIRLKVVLVVDGPENETMSTSDIFWTENATVMTLSFMIVNLVVNTLVTGLIAGRIWWISRKINASYGRNGSQRKYRRVIAIILESGVLYPVSILIALLIGQLVVPSPNLFAILAEIVAIAPTLIIVRVAMGVDVNDEQTAVYHPEGASSGIRGAEQEGFKEQEKLSALRFASGDNTQFTSVINLSMASDR</sequence>
<dbReference type="AlphaFoldDB" id="A0A0D0C490"/>
<keyword evidence="1" id="KW-1133">Transmembrane helix</keyword>
<evidence type="ECO:0000313" key="3">
    <source>
        <dbReference type="Proteomes" id="UP000053593"/>
    </source>
</evidence>
<feature type="transmembrane region" description="Helical" evidence="1">
    <location>
        <begin position="50"/>
        <end position="77"/>
    </location>
</feature>
<organism evidence="2 3">
    <name type="scientific">Collybiopsis luxurians FD-317 M1</name>
    <dbReference type="NCBI Taxonomy" id="944289"/>
    <lineage>
        <taxon>Eukaryota</taxon>
        <taxon>Fungi</taxon>
        <taxon>Dikarya</taxon>
        <taxon>Basidiomycota</taxon>
        <taxon>Agaricomycotina</taxon>
        <taxon>Agaricomycetes</taxon>
        <taxon>Agaricomycetidae</taxon>
        <taxon>Agaricales</taxon>
        <taxon>Marasmiineae</taxon>
        <taxon>Omphalotaceae</taxon>
        <taxon>Collybiopsis</taxon>
        <taxon>Collybiopsis luxurians</taxon>
    </lineage>
</organism>
<dbReference type="OrthoDB" id="3265563at2759"/>
<proteinExistence type="predicted"/>
<dbReference type="HOGENOM" id="CLU_725734_0_0_1"/>
<evidence type="ECO:0000256" key="1">
    <source>
        <dbReference type="SAM" id="Phobius"/>
    </source>
</evidence>
<feature type="transmembrane region" description="Helical" evidence="1">
    <location>
        <begin position="232"/>
        <end position="257"/>
    </location>
</feature>
<name>A0A0D0C490_9AGAR</name>